<name>A0ABS7AKS4_9CLOT</name>
<dbReference type="RefSeq" id="WP_219778313.1">
    <property type="nucleotide sequence ID" value="NZ_JAHXPT010000002.1"/>
</dbReference>
<accession>A0ABS7AKS4</accession>
<protein>
    <recommendedName>
        <fullName evidence="3">SipL SPOCS domain-containing protein</fullName>
    </recommendedName>
</protein>
<evidence type="ECO:0000313" key="2">
    <source>
        <dbReference type="Proteomes" id="UP001519921"/>
    </source>
</evidence>
<evidence type="ECO:0000313" key="1">
    <source>
        <dbReference type="EMBL" id="MBW6409265.1"/>
    </source>
</evidence>
<dbReference type="Proteomes" id="UP001519921">
    <property type="component" value="Unassembled WGS sequence"/>
</dbReference>
<keyword evidence="2" id="KW-1185">Reference proteome</keyword>
<gene>
    <name evidence="1" type="ORF">KYD98_04110</name>
</gene>
<comment type="caution">
    <text evidence="1">The sequence shown here is derived from an EMBL/GenBank/DDBJ whole genome shotgun (WGS) entry which is preliminary data.</text>
</comment>
<organism evidence="1 2">
    <name type="scientific">Clostridium weizhouense</name>
    <dbReference type="NCBI Taxonomy" id="2859781"/>
    <lineage>
        <taxon>Bacteria</taxon>
        <taxon>Bacillati</taxon>
        <taxon>Bacillota</taxon>
        <taxon>Clostridia</taxon>
        <taxon>Eubacteriales</taxon>
        <taxon>Clostridiaceae</taxon>
        <taxon>Clostridium</taxon>
    </lineage>
</organism>
<dbReference type="EMBL" id="JAHXPT010000002">
    <property type="protein sequence ID" value="MBW6409265.1"/>
    <property type="molecule type" value="Genomic_DNA"/>
</dbReference>
<evidence type="ECO:0008006" key="3">
    <source>
        <dbReference type="Google" id="ProtNLM"/>
    </source>
</evidence>
<proteinExistence type="predicted"/>
<reference evidence="1 2" key="1">
    <citation type="submission" date="2021-07" db="EMBL/GenBank/DDBJ databases">
        <title>Clostridium weizhouense sp. nov., an anaerobic bacterium isolated from activated sludge of Petroleum wastewater.</title>
        <authorList>
            <person name="Li Q."/>
        </authorList>
    </citation>
    <scope>NUCLEOTIDE SEQUENCE [LARGE SCALE GENOMIC DNA]</scope>
    <source>
        <strain evidence="1 2">YB-6</strain>
    </source>
</reference>
<sequence length="161" mass="18694">MNSSNNFIEILGVDDCKNIKSNYFKEFDFQSNIKLEDNSIEKILSINVNINIESTDIIKTPIMLSNEGVFFSGYKLKVELIMNMKIKYMFQNTLGLNDNKLVKTVYIVLPLEHNNTNMIDLLRKKKIIINSYIEDIYCELREENLIYTNISAIVTANFTES</sequence>